<gene>
    <name evidence="1" type="ORF">NPIL_437441</name>
</gene>
<feature type="non-terminal residue" evidence="1">
    <location>
        <position position="1"/>
    </location>
</feature>
<comment type="caution">
    <text evidence="1">The sequence shown here is derived from an EMBL/GenBank/DDBJ whole genome shotgun (WGS) entry which is preliminary data.</text>
</comment>
<protein>
    <submittedName>
        <fullName evidence="1">Uncharacterized protein</fullName>
    </submittedName>
</protein>
<accession>A0A8X6I6S0</accession>
<keyword evidence="2" id="KW-1185">Reference proteome</keyword>
<reference evidence="1" key="1">
    <citation type="submission" date="2020-08" db="EMBL/GenBank/DDBJ databases">
        <title>Multicomponent nature underlies the extraordinary mechanical properties of spider dragline silk.</title>
        <authorList>
            <person name="Kono N."/>
            <person name="Nakamura H."/>
            <person name="Mori M."/>
            <person name="Yoshida Y."/>
            <person name="Ohtoshi R."/>
            <person name="Malay A.D."/>
            <person name="Moran D.A.P."/>
            <person name="Tomita M."/>
            <person name="Numata K."/>
            <person name="Arakawa K."/>
        </authorList>
    </citation>
    <scope>NUCLEOTIDE SEQUENCE</scope>
</reference>
<sequence>SSRKRCGESCSLQQIVQFWERKKRKPDGTNSREQRGCYISMTSCWAKPASQETQSEDGYYHIKAVTFFYVENKALLCELVEVCQELRKTVQ</sequence>
<dbReference type="AlphaFoldDB" id="A0A8X6I6S0"/>
<dbReference type="EMBL" id="BMAW01042237">
    <property type="protein sequence ID" value="GFS33219.1"/>
    <property type="molecule type" value="Genomic_DNA"/>
</dbReference>
<dbReference type="Proteomes" id="UP000887013">
    <property type="component" value="Unassembled WGS sequence"/>
</dbReference>
<evidence type="ECO:0000313" key="1">
    <source>
        <dbReference type="EMBL" id="GFS33219.1"/>
    </source>
</evidence>
<name>A0A8X6I6S0_NEPPI</name>
<proteinExistence type="predicted"/>
<organism evidence="1 2">
    <name type="scientific">Nephila pilipes</name>
    <name type="common">Giant wood spider</name>
    <name type="synonym">Nephila maculata</name>
    <dbReference type="NCBI Taxonomy" id="299642"/>
    <lineage>
        <taxon>Eukaryota</taxon>
        <taxon>Metazoa</taxon>
        <taxon>Ecdysozoa</taxon>
        <taxon>Arthropoda</taxon>
        <taxon>Chelicerata</taxon>
        <taxon>Arachnida</taxon>
        <taxon>Araneae</taxon>
        <taxon>Araneomorphae</taxon>
        <taxon>Entelegynae</taxon>
        <taxon>Araneoidea</taxon>
        <taxon>Nephilidae</taxon>
        <taxon>Nephila</taxon>
    </lineage>
</organism>
<evidence type="ECO:0000313" key="2">
    <source>
        <dbReference type="Proteomes" id="UP000887013"/>
    </source>
</evidence>